<evidence type="ECO:0000256" key="2">
    <source>
        <dbReference type="SAM" id="Phobius"/>
    </source>
</evidence>
<evidence type="ECO:0000313" key="4">
    <source>
        <dbReference type="EMBL" id="CAD7412821.1"/>
    </source>
</evidence>
<dbReference type="InterPro" id="IPR012464">
    <property type="entry name" value="DUF1676"/>
</dbReference>
<dbReference type="EMBL" id="OC323198">
    <property type="protein sequence ID" value="CAD7412821.1"/>
    <property type="molecule type" value="Genomic_DNA"/>
</dbReference>
<name>A0A7R9H898_TIMCR</name>
<gene>
    <name evidence="4" type="ORF">TCEB3V08_LOCUS11525</name>
</gene>
<protein>
    <submittedName>
        <fullName evidence="4">Uncharacterized protein</fullName>
    </submittedName>
</protein>
<feature type="compositionally biased region" description="Polar residues" evidence="1">
    <location>
        <begin position="28"/>
        <end position="37"/>
    </location>
</feature>
<keyword evidence="2" id="KW-1133">Transmembrane helix</keyword>
<evidence type="ECO:0000256" key="3">
    <source>
        <dbReference type="SAM" id="SignalP"/>
    </source>
</evidence>
<keyword evidence="2" id="KW-0812">Transmembrane</keyword>
<reference evidence="4" key="1">
    <citation type="submission" date="2020-11" db="EMBL/GenBank/DDBJ databases">
        <authorList>
            <person name="Tran Van P."/>
        </authorList>
    </citation>
    <scope>NUCLEOTIDE SEQUENCE</scope>
</reference>
<dbReference type="Pfam" id="PF07898">
    <property type="entry name" value="DUF1676"/>
    <property type="match status" value="1"/>
</dbReference>
<organism evidence="4">
    <name type="scientific">Timema cristinae</name>
    <name type="common">Walking stick</name>
    <dbReference type="NCBI Taxonomy" id="61476"/>
    <lineage>
        <taxon>Eukaryota</taxon>
        <taxon>Metazoa</taxon>
        <taxon>Ecdysozoa</taxon>
        <taxon>Arthropoda</taxon>
        <taxon>Hexapoda</taxon>
        <taxon>Insecta</taxon>
        <taxon>Pterygota</taxon>
        <taxon>Neoptera</taxon>
        <taxon>Polyneoptera</taxon>
        <taxon>Phasmatodea</taxon>
        <taxon>Timematodea</taxon>
        <taxon>Timematoidea</taxon>
        <taxon>Timematidae</taxon>
        <taxon>Timema</taxon>
    </lineage>
</organism>
<feature type="region of interest" description="Disordered" evidence="1">
    <location>
        <begin position="326"/>
        <end position="345"/>
    </location>
</feature>
<proteinExistence type="predicted"/>
<keyword evidence="3" id="KW-0732">Signal</keyword>
<feature type="signal peptide" evidence="3">
    <location>
        <begin position="1"/>
        <end position="21"/>
    </location>
</feature>
<accession>A0A7R9H898</accession>
<keyword evidence="2" id="KW-0472">Membrane</keyword>
<dbReference type="AlphaFoldDB" id="A0A7R9H898"/>
<feature type="chain" id="PRO_5030589346" evidence="3">
    <location>
        <begin position="22"/>
        <end position="382"/>
    </location>
</feature>
<sequence>MKMALQVWLMTASVVVSSVQCHGVLPTNMENKSSSTSRNKEDFYNRKTDSNDHDNNPKYIEKLESMDQDNLNIVTQRSLDGTVPIWQRRDKRLNIMLPYAPIAQIEQFTSSEGIDLNNDRKFGAKPIFGGNVWNHLPIFEGRVSKKMPTNSFGREMVPRETNDEPLINNTLNSDGKISDGPSWQVNNENLNNVRQVSNQVDWSAAGRISNRELNNNSSREAMSDVTSCVRGSKLFRAFRSFLDTLYSGLFPHITNNVEEGRKVKLKKMLLKSLLALKMVALGVILPATVALATLQSWKAVTISLLALGLAAIVGLKNLLSSSSAQSSTNKHHHVHSGGWQKPPSHEVHWERRSGIPPEYSTLVSSEGDTWGDNHQIVYSGYR</sequence>
<evidence type="ECO:0000256" key="1">
    <source>
        <dbReference type="SAM" id="MobiDB-lite"/>
    </source>
</evidence>
<feature type="region of interest" description="Disordered" evidence="1">
    <location>
        <begin position="25"/>
        <end position="56"/>
    </location>
</feature>
<feature type="transmembrane region" description="Helical" evidence="2">
    <location>
        <begin position="300"/>
        <end position="319"/>
    </location>
</feature>
<dbReference type="GO" id="GO:0016020">
    <property type="term" value="C:membrane"/>
    <property type="evidence" value="ECO:0007669"/>
    <property type="project" value="TreeGrafter"/>
</dbReference>
<dbReference type="PANTHER" id="PTHR21879">
    <property type="entry name" value="FI03362P-RELATED-RELATED"/>
    <property type="match status" value="1"/>
</dbReference>
<feature type="compositionally biased region" description="Basic and acidic residues" evidence="1">
    <location>
        <begin position="38"/>
        <end position="56"/>
    </location>
</feature>
<feature type="transmembrane region" description="Helical" evidence="2">
    <location>
        <begin position="274"/>
        <end position="294"/>
    </location>
</feature>